<dbReference type="Proteomes" id="UP001530315">
    <property type="component" value="Unassembled WGS sequence"/>
</dbReference>
<accession>A0ABD3MYC6</accession>
<evidence type="ECO:0000313" key="3">
    <source>
        <dbReference type="Proteomes" id="UP001530315"/>
    </source>
</evidence>
<organism evidence="2 3">
    <name type="scientific">Stephanodiscus triporus</name>
    <dbReference type="NCBI Taxonomy" id="2934178"/>
    <lineage>
        <taxon>Eukaryota</taxon>
        <taxon>Sar</taxon>
        <taxon>Stramenopiles</taxon>
        <taxon>Ochrophyta</taxon>
        <taxon>Bacillariophyta</taxon>
        <taxon>Coscinodiscophyceae</taxon>
        <taxon>Thalassiosirophycidae</taxon>
        <taxon>Stephanodiscales</taxon>
        <taxon>Stephanodiscaceae</taxon>
        <taxon>Stephanodiscus</taxon>
    </lineage>
</organism>
<feature type="signal peptide" evidence="1">
    <location>
        <begin position="1"/>
        <end position="23"/>
    </location>
</feature>
<proteinExistence type="predicted"/>
<gene>
    <name evidence="2" type="ORF">ACHAW5_001317</name>
</gene>
<keyword evidence="3" id="KW-1185">Reference proteome</keyword>
<dbReference type="EMBL" id="JALLAZ020001668">
    <property type="protein sequence ID" value="KAL3768919.1"/>
    <property type="molecule type" value="Genomic_DNA"/>
</dbReference>
<protein>
    <submittedName>
        <fullName evidence="2">Uncharacterized protein</fullName>
    </submittedName>
</protein>
<keyword evidence="1" id="KW-0732">Signal</keyword>
<evidence type="ECO:0000313" key="2">
    <source>
        <dbReference type="EMBL" id="KAL3768919.1"/>
    </source>
</evidence>
<evidence type="ECO:0000256" key="1">
    <source>
        <dbReference type="SAM" id="SignalP"/>
    </source>
</evidence>
<comment type="caution">
    <text evidence="2">The sequence shown here is derived from an EMBL/GenBank/DDBJ whole genome shotgun (WGS) entry which is preliminary data.</text>
</comment>
<sequence length="135" mass="14986">MLFFPISGATFIAVIIGCPNVASITPGLRGGKIGIRHQEEQGHPVLQEKPIDEENGAVRSIHRRYEDAARNHVEELKLATACFDARDKVRSRTEQNIDDLNGSGLQELLLAAEMACNTWFAWTDDMVPDVDNVLQ</sequence>
<name>A0ABD3MYC6_9STRA</name>
<dbReference type="AlphaFoldDB" id="A0ABD3MYC6"/>
<reference evidence="2 3" key="1">
    <citation type="submission" date="2024-10" db="EMBL/GenBank/DDBJ databases">
        <title>Updated reference genomes for cyclostephanoid diatoms.</title>
        <authorList>
            <person name="Roberts W.R."/>
            <person name="Alverson A.J."/>
        </authorList>
    </citation>
    <scope>NUCLEOTIDE SEQUENCE [LARGE SCALE GENOMIC DNA]</scope>
    <source>
        <strain evidence="2 3">AJA276-08</strain>
    </source>
</reference>
<feature type="chain" id="PRO_5044885539" evidence="1">
    <location>
        <begin position="24"/>
        <end position="135"/>
    </location>
</feature>